<dbReference type="EMBL" id="LFXJ01000010">
    <property type="protein sequence ID" value="KMY29713.1"/>
    <property type="molecule type" value="Genomic_DNA"/>
</dbReference>
<name>A0A0K9F6A3_9BACI</name>
<reference evidence="3" key="1">
    <citation type="submission" date="2015-07" db="EMBL/GenBank/DDBJ databases">
        <authorList>
            <person name="Liu B."/>
            <person name="Wang J."/>
            <person name="Zhu Y."/>
            <person name="Liu G."/>
            <person name="Chen Q."/>
            <person name="Lan J."/>
            <person name="Che J."/>
            <person name="Ge C."/>
            <person name="Shi H."/>
            <person name="Pan Z."/>
            <person name="Liu X."/>
        </authorList>
    </citation>
    <scope>NUCLEOTIDE SEQUENCE [LARGE SCALE GENOMIC DNA]</scope>
    <source>
        <strain evidence="3">DSM 23493</strain>
    </source>
</reference>
<accession>A0A0K9F6A3</accession>
<dbReference type="PANTHER" id="PTHR43312:SF1">
    <property type="entry name" value="NADP-DEPENDENT OXIDOREDUCTASE DOMAIN-CONTAINING PROTEIN"/>
    <property type="match status" value="1"/>
</dbReference>
<dbReference type="OrthoDB" id="9773828at2"/>
<organism evidence="2 3">
    <name type="scientific">Lysinibacillus xylanilyticus</name>
    <dbReference type="NCBI Taxonomy" id="582475"/>
    <lineage>
        <taxon>Bacteria</taxon>
        <taxon>Bacillati</taxon>
        <taxon>Bacillota</taxon>
        <taxon>Bacilli</taxon>
        <taxon>Bacillales</taxon>
        <taxon>Bacillaceae</taxon>
        <taxon>Lysinibacillus</taxon>
    </lineage>
</organism>
<dbReference type="PANTHER" id="PTHR43312">
    <property type="entry name" value="D-THREO-ALDOSE 1-DEHYDROGENASE"/>
    <property type="match status" value="1"/>
</dbReference>
<dbReference type="InterPro" id="IPR020471">
    <property type="entry name" value="AKR"/>
</dbReference>
<dbReference type="InterPro" id="IPR036812">
    <property type="entry name" value="NAD(P)_OxRdtase_dom_sf"/>
</dbReference>
<dbReference type="GO" id="GO:0016491">
    <property type="term" value="F:oxidoreductase activity"/>
    <property type="evidence" value="ECO:0007669"/>
    <property type="project" value="InterPro"/>
</dbReference>
<dbReference type="SUPFAM" id="SSF51430">
    <property type="entry name" value="NAD(P)-linked oxidoreductase"/>
    <property type="match status" value="1"/>
</dbReference>
<evidence type="ECO:0000259" key="1">
    <source>
        <dbReference type="Pfam" id="PF00248"/>
    </source>
</evidence>
<gene>
    <name evidence="2" type="ORF">ACZ11_21755</name>
</gene>
<dbReference type="Proteomes" id="UP000037326">
    <property type="component" value="Unassembled WGS sequence"/>
</dbReference>
<dbReference type="CDD" id="cd19086">
    <property type="entry name" value="AKR_AKR11C1"/>
    <property type="match status" value="1"/>
</dbReference>
<dbReference type="PATRIC" id="fig|582475.4.peg.3463"/>
<proteinExistence type="predicted"/>
<dbReference type="AlphaFoldDB" id="A0A0K9F6A3"/>
<evidence type="ECO:0000313" key="3">
    <source>
        <dbReference type="Proteomes" id="UP000037326"/>
    </source>
</evidence>
<dbReference type="GeneID" id="96600838"/>
<dbReference type="InterPro" id="IPR053135">
    <property type="entry name" value="AKR2_Oxidoreductase"/>
</dbReference>
<comment type="caution">
    <text evidence="2">The sequence shown here is derived from an EMBL/GenBank/DDBJ whole genome shotgun (WGS) entry which is preliminary data.</text>
</comment>
<evidence type="ECO:0000313" key="2">
    <source>
        <dbReference type="EMBL" id="KMY29713.1"/>
    </source>
</evidence>
<dbReference type="InterPro" id="IPR023210">
    <property type="entry name" value="NADP_OxRdtase_dom"/>
</dbReference>
<sequence>MKKRQLGSSELLISEISLGGMSLSTDKKKAAEIVDMALDAGINYIDTADLYDFGSNEEIIGAILGKRRQDVIVATKVGNRWTKGVEGWHWDASPPYIKEALHASLKRLGTDYIDVYQLHGGTIEDDWDGIIDTFEDLKKDGLIREYGISSIRPNVIKRYLPASSAKSVMMQYSALDRRPEEWLDFIACEGTSVVTRGTVAKGLLTNSWKERLQRVNGFNTYTADELTAVLSGLSSHYDDLHALAIAYNLKEPTIASTVIGASSQEQLAQTLTAYEKINSITDFKAANELTKIEQYMDHR</sequence>
<dbReference type="PRINTS" id="PR00069">
    <property type="entry name" value="ALDKETRDTASE"/>
</dbReference>
<dbReference type="Gene3D" id="3.20.20.100">
    <property type="entry name" value="NADP-dependent oxidoreductase domain"/>
    <property type="match status" value="1"/>
</dbReference>
<dbReference type="RefSeq" id="WP_049668614.1">
    <property type="nucleotide sequence ID" value="NZ_LFXJ01000010.1"/>
</dbReference>
<protein>
    <submittedName>
        <fullName evidence="2">Oxidoreductase</fullName>
    </submittedName>
</protein>
<dbReference type="Pfam" id="PF00248">
    <property type="entry name" value="Aldo_ket_red"/>
    <property type="match status" value="1"/>
</dbReference>
<feature type="domain" description="NADP-dependent oxidoreductase" evidence="1">
    <location>
        <begin position="15"/>
        <end position="287"/>
    </location>
</feature>